<dbReference type="AlphaFoldDB" id="A0A8J3BK85"/>
<sequence length="196" mass="20601">MTRIRRRSAYAVPLSAILTAAVALHPAGIAAAAADPVVSLRLSRADGTACQPQDTVLTHTQDGSASAATFSKFVLEGDQGPRALDCTLSGAMQVPAGWRAQFVVVMSSFGYAERASRLQMTTTIGDAEPTVEMKEFPPAHATVYQMLVEQKVALKCGQVLPFKMRIAGSGVAPRGSQAVDGADVGTSLNSVEYTRC</sequence>
<organism evidence="2 3">
    <name type="scientific">Pilimelia terevasa</name>
    <dbReference type="NCBI Taxonomy" id="53372"/>
    <lineage>
        <taxon>Bacteria</taxon>
        <taxon>Bacillati</taxon>
        <taxon>Actinomycetota</taxon>
        <taxon>Actinomycetes</taxon>
        <taxon>Micromonosporales</taxon>
        <taxon>Micromonosporaceae</taxon>
        <taxon>Pilimelia</taxon>
    </lineage>
</organism>
<proteinExistence type="predicted"/>
<keyword evidence="1" id="KW-0732">Signal</keyword>
<reference evidence="2" key="1">
    <citation type="journal article" date="2014" name="Int. J. Syst. Evol. Microbiol.">
        <title>Complete genome sequence of Corynebacterium casei LMG S-19264T (=DSM 44701T), isolated from a smear-ripened cheese.</title>
        <authorList>
            <consortium name="US DOE Joint Genome Institute (JGI-PGF)"/>
            <person name="Walter F."/>
            <person name="Albersmeier A."/>
            <person name="Kalinowski J."/>
            <person name="Ruckert C."/>
        </authorList>
    </citation>
    <scope>NUCLEOTIDE SEQUENCE</scope>
    <source>
        <strain evidence="2">JCM 3091</strain>
    </source>
</reference>
<dbReference type="EMBL" id="BMQC01000003">
    <property type="protein sequence ID" value="GGK20436.1"/>
    <property type="molecule type" value="Genomic_DNA"/>
</dbReference>
<name>A0A8J3BK85_9ACTN</name>
<evidence type="ECO:0008006" key="4">
    <source>
        <dbReference type="Google" id="ProtNLM"/>
    </source>
</evidence>
<dbReference type="Proteomes" id="UP000662200">
    <property type="component" value="Unassembled WGS sequence"/>
</dbReference>
<protein>
    <recommendedName>
        <fullName evidence="4">Secreted protein</fullName>
    </recommendedName>
</protein>
<feature type="signal peptide" evidence="1">
    <location>
        <begin position="1"/>
        <end position="23"/>
    </location>
</feature>
<reference evidence="2" key="2">
    <citation type="submission" date="2020-09" db="EMBL/GenBank/DDBJ databases">
        <authorList>
            <person name="Sun Q."/>
            <person name="Ohkuma M."/>
        </authorList>
    </citation>
    <scope>NUCLEOTIDE SEQUENCE</scope>
    <source>
        <strain evidence="2">JCM 3091</strain>
    </source>
</reference>
<evidence type="ECO:0000256" key="1">
    <source>
        <dbReference type="SAM" id="SignalP"/>
    </source>
</evidence>
<evidence type="ECO:0000313" key="3">
    <source>
        <dbReference type="Proteomes" id="UP000662200"/>
    </source>
</evidence>
<accession>A0A8J3BK85</accession>
<gene>
    <name evidence="2" type="ORF">GCM10010124_11330</name>
</gene>
<evidence type="ECO:0000313" key="2">
    <source>
        <dbReference type="EMBL" id="GGK20436.1"/>
    </source>
</evidence>
<dbReference type="RefSeq" id="WP_189113128.1">
    <property type="nucleotide sequence ID" value="NZ_BMQC01000003.1"/>
</dbReference>
<comment type="caution">
    <text evidence="2">The sequence shown here is derived from an EMBL/GenBank/DDBJ whole genome shotgun (WGS) entry which is preliminary data.</text>
</comment>
<feature type="chain" id="PRO_5039357411" description="Secreted protein" evidence="1">
    <location>
        <begin position="24"/>
        <end position="196"/>
    </location>
</feature>
<keyword evidence="3" id="KW-1185">Reference proteome</keyword>